<dbReference type="Pfam" id="PF23753">
    <property type="entry name" value="TPR_WDR11"/>
    <property type="match status" value="1"/>
</dbReference>
<dbReference type="InterPro" id="IPR036322">
    <property type="entry name" value="WD40_repeat_dom_sf"/>
</dbReference>
<dbReference type="SMART" id="SM00320">
    <property type="entry name" value="WD40"/>
    <property type="match status" value="2"/>
</dbReference>
<feature type="domain" description="WDR11 first beta-propeller" evidence="2">
    <location>
        <begin position="13"/>
        <end position="171"/>
    </location>
</feature>
<accession>A0ABY7FK50</accession>
<dbReference type="InterPro" id="IPR001680">
    <property type="entry name" value="WD40_rpt"/>
</dbReference>
<name>A0ABY7FK50_MYAAR</name>
<organism evidence="5 6">
    <name type="scientific">Mya arenaria</name>
    <name type="common">Soft-shell clam</name>
    <dbReference type="NCBI Taxonomy" id="6604"/>
    <lineage>
        <taxon>Eukaryota</taxon>
        <taxon>Metazoa</taxon>
        <taxon>Spiralia</taxon>
        <taxon>Lophotrochozoa</taxon>
        <taxon>Mollusca</taxon>
        <taxon>Bivalvia</taxon>
        <taxon>Autobranchia</taxon>
        <taxon>Heteroconchia</taxon>
        <taxon>Euheterodonta</taxon>
        <taxon>Imparidentia</taxon>
        <taxon>Neoheterodontei</taxon>
        <taxon>Myida</taxon>
        <taxon>Myoidea</taxon>
        <taxon>Myidae</taxon>
        <taxon>Mya</taxon>
    </lineage>
</organism>
<feature type="compositionally biased region" description="Low complexity" evidence="1">
    <location>
        <begin position="633"/>
        <end position="649"/>
    </location>
</feature>
<dbReference type="Pfam" id="PF23751">
    <property type="entry name" value="Beta-prop_WDR11_1st"/>
    <property type="match status" value="2"/>
</dbReference>
<dbReference type="InterPro" id="IPR057853">
    <property type="entry name" value="Beta-prop_WDR11_2nd"/>
</dbReference>
<proteinExistence type="predicted"/>
<gene>
    <name evidence="5" type="ORF">MAR_015693</name>
</gene>
<dbReference type="PANTHER" id="PTHR14593:SF5">
    <property type="entry name" value="WD REPEAT-CONTAINING PROTEIN 11"/>
    <property type="match status" value="1"/>
</dbReference>
<dbReference type="InterPro" id="IPR015943">
    <property type="entry name" value="WD40/YVTN_repeat-like_dom_sf"/>
</dbReference>
<dbReference type="InterPro" id="IPR057852">
    <property type="entry name" value="Beta-prop_WDR11_1st"/>
</dbReference>
<feature type="domain" description="WDR11 first beta-propeller" evidence="2">
    <location>
        <begin position="255"/>
        <end position="330"/>
    </location>
</feature>
<feature type="domain" description="WDR11 TPR" evidence="4">
    <location>
        <begin position="790"/>
        <end position="1082"/>
    </location>
</feature>
<evidence type="ECO:0000259" key="3">
    <source>
        <dbReference type="Pfam" id="PF23752"/>
    </source>
</evidence>
<evidence type="ECO:0000256" key="1">
    <source>
        <dbReference type="SAM" id="MobiDB-lite"/>
    </source>
</evidence>
<evidence type="ECO:0000259" key="4">
    <source>
        <dbReference type="Pfam" id="PF23753"/>
    </source>
</evidence>
<reference evidence="5" key="1">
    <citation type="submission" date="2022-11" db="EMBL/GenBank/DDBJ databases">
        <title>Centuries of genome instability and evolution in soft-shell clam transmissible cancer (bioRxiv).</title>
        <authorList>
            <person name="Hart S.F.M."/>
            <person name="Yonemitsu M.A."/>
            <person name="Giersch R.M."/>
            <person name="Beal B.F."/>
            <person name="Arriagada G."/>
            <person name="Davis B.W."/>
            <person name="Ostrander E.A."/>
            <person name="Goff S.P."/>
            <person name="Metzger M.J."/>
        </authorList>
    </citation>
    <scope>NUCLEOTIDE SEQUENCE</scope>
    <source>
        <strain evidence="5">MELC-2E11</strain>
        <tissue evidence="5">Siphon/mantle</tissue>
    </source>
</reference>
<sequence length="1138" mass="128249">MKLSPKAITGVLSQQNKGASDWGWQGLVAYGCNKNIVVVDPVTVQVLQVLDKHKSSVVKVRWSRENYAHDQGSPYSLRLASGDSSGNIVIWDVAQGEPKSEFGDGTKPIQDLEWLQWQDASHDLIVALHPPYSVILWNADTGTKLWKKSYTETLTSFALDPFCFRHMAFLGQDCIVFIDDFSITKTPSSNGKKFYISSPTAGNAKGDTPVGSLERKSTSASRNLAKRMTKILVGEGTPREVEGSKTQELIALNECIQMTYLRSCRHHLMLVYPREILILDLEINQTVGIIAAERTGSPFLEVLPMLQRDVLYCLHENGSISCRVRRRTNMQTSLSPDAKEAFDDNNPGALEVAYDLRCQSDSIRMTRHCKVSGVAFCPVKETRLALILSDSRLVFWDLHTVDFNPDAKNSKSPLYTPGDDKILTNQELCNKVVPYPRLVLRLLNGLHSPITVIRMCPPLTTKNWNIYEPLLAVGSQYGSIQIMNMSSGQIDKEYSVHTSIVRGIEWASLKSFMSFSYPKPGASGLVKNEIFLVDIISGKATALRTHRDQEPPLEMLRISYLKQYFILVFKEKPLELWDMKTLTILREMTKKIAIPTALEWSPSHSLKTLKKKIQQQQQQQLEHLGSGSETGADNSDNVSVSSTDNPVSDAKLSGKLSVKEHFVYTDADGILYHFLVEGNSFTDASKIPPESGMSSITWLAWKGDFLLFGDADGQLQSYTAPSKARRTFQKYLMPKDVFSPHLMSSKGMFLMKYLLQHQKWAETYQLKLTGLREEDKSIETDLQEYLCNPRFGTAERSLITARLYGDESDVKFWTIALHYMKNGRTETISKSSSSVFVKQDTGDLYIPTNPVHQESHDLVDLSNLGDEGQRSSLCQQHRGQSLERCFDFLCDNESYKAYQLDRVSLHDSKRVTYQHTRKVAESYIMLGQTDRAVQLLLETEPESDSYYVDCLRSCLVASIRSSGASQSTIKLVATNLIASGKLLEGVQLLCLIDKGLDACRYLQTYSAWELAVWLAKSTLEYTECCEVMKRWVEHLSSTHVNQKSTAVLVLLSLGYFYKVIEMLYGMRQFNRAACFIESAMEFGLLKKTEENGMLLEAVFLEYARQLSSLGHRQSAIYYCSLAGDKGEQLLKEIEILFA</sequence>
<dbReference type="PROSITE" id="PS51257">
    <property type="entry name" value="PROKAR_LIPOPROTEIN"/>
    <property type="match status" value="1"/>
</dbReference>
<evidence type="ECO:0000313" key="5">
    <source>
        <dbReference type="EMBL" id="WAR21719.1"/>
    </source>
</evidence>
<dbReference type="SUPFAM" id="SSF50978">
    <property type="entry name" value="WD40 repeat-like"/>
    <property type="match status" value="1"/>
</dbReference>
<evidence type="ECO:0000313" key="6">
    <source>
        <dbReference type="Proteomes" id="UP001164746"/>
    </source>
</evidence>
<dbReference type="InterPro" id="IPR057854">
    <property type="entry name" value="TPR_WDR11"/>
</dbReference>
<feature type="region of interest" description="Disordered" evidence="1">
    <location>
        <begin position="617"/>
        <end position="649"/>
    </location>
</feature>
<dbReference type="InterPro" id="IPR039694">
    <property type="entry name" value="WDR11"/>
</dbReference>
<dbReference type="Gene3D" id="2.130.10.10">
    <property type="entry name" value="YVTN repeat-like/Quinoprotein amine dehydrogenase"/>
    <property type="match status" value="2"/>
</dbReference>
<dbReference type="EMBL" id="CP111023">
    <property type="protein sequence ID" value="WAR21719.1"/>
    <property type="molecule type" value="Genomic_DNA"/>
</dbReference>
<dbReference type="PANTHER" id="PTHR14593">
    <property type="entry name" value="WD REPEAT-CONTAINING PROTEIN 11"/>
    <property type="match status" value="1"/>
</dbReference>
<keyword evidence="6" id="KW-1185">Reference proteome</keyword>
<protein>
    <submittedName>
        <fullName evidence="5">WDR11-like protein</fullName>
    </submittedName>
</protein>
<feature type="domain" description="WDR11 second beta-propeller" evidence="3">
    <location>
        <begin position="469"/>
        <end position="722"/>
    </location>
</feature>
<evidence type="ECO:0000259" key="2">
    <source>
        <dbReference type="Pfam" id="PF23751"/>
    </source>
</evidence>
<dbReference type="Pfam" id="PF23752">
    <property type="entry name" value="Beta-prop_WDR11_2nd"/>
    <property type="match status" value="1"/>
</dbReference>
<dbReference type="Proteomes" id="UP001164746">
    <property type="component" value="Chromosome 12"/>
</dbReference>